<keyword evidence="4" id="KW-1185">Reference proteome</keyword>
<dbReference type="HOGENOM" id="CLU_055868_0_0_1"/>
<protein>
    <recommendedName>
        <fullName evidence="2">J domain-containing protein</fullName>
    </recommendedName>
</protein>
<dbReference type="PROSITE" id="PS50076">
    <property type="entry name" value="DNAJ_2"/>
    <property type="match status" value="1"/>
</dbReference>
<dbReference type="OMA" id="WLDLWSK"/>
<organism evidence="3 4">
    <name type="scientific">Mixia osmundae (strain CBS 9802 / IAM 14324 / JCM 22182 / KY 12970)</name>
    <dbReference type="NCBI Taxonomy" id="764103"/>
    <lineage>
        <taxon>Eukaryota</taxon>
        <taxon>Fungi</taxon>
        <taxon>Dikarya</taxon>
        <taxon>Basidiomycota</taxon>
        <taxon>Pucciniomycotina</taxon>
        <taxon>Mixiomycetes</taxon>
        <taxon>Mixiales</taxon>
        <taxon>Mixiaceae</taxon>
        <taxon>Mixia</taxon>
    </lineage>
</organism>
<feature type="region of interest" description="Disordered" evidence="1">
    <location>
        <begin position="226"/>
        <end position="251"/>
    </location>
</feature>
<dbReference type="OrthoDB" id="110024at2759"/>
<comment type="caution">
    <text evidence="3">The sequence shown here is derived from an EMBL/GenBank/DDBJ whole genome shotgun (WGS) entry which is preliminary data.</text>
</comment>
<sequence>MEEDPAVKIFGSEDPDLYGALELSSPNATVEEIRKAYRRLALRYHPDKIAKDASAETQEAATVAFQRVGYAYAVLSDEKRRTKFDKTGRTDTSFWDDKGDDGAAWTDYFKELYEEKVTSAKIEEFMQQYRDSDEERADLYQAYTDGAGSLEYIFDHIMGCNILADEERFIDAINAGIKSKSLISLPAWKKALKDTKARDKLRRSARAEAVEAEEMARELGVHETLFKSKGKKGSNKARADDDKENEASGEDALRALIQQRGTKRYDDMLASIESKYGSVDAKGKKGKPGKKAQAEAMPTDEEFERIQAELDAKRKSTSSTPAGRKKARKA</sequence>
<dbReference type="eggNOG" id="KOG0719">
    <property type="taxonomic scope" value="Eukaryota"/>
</dbReference>
<dbReference type="PRINTS" id="PR00625">
    <property type="entry name" value="JDOMAIN"/>
</dbReference>
<dbReference type="GO" id="GO:0031072">
    <property type="term" value="F:heat shock protein binding"/>
    <property type="evidence" value="ECO:0007669"/>
    <property type="project" value="TreeGrafter"/>
</dbReference>
<dbReference type="EMBL" id="BABT02000150">
    <property type="protein sequence ID" value="GAA98294.1"/>
    <property type="molecule type" value="Genomic_DNA"/>
</dbReference>
<dbReference type="Proteomes" id="UP000009131">
    <property type="component" value="Unassembled WGS sequence"/>
</dbReference>
<feature type="compositionally biased region" description="Basic and acidic residues" evidence="1">
    <location>
        <begin position="304"/>
        <end position="314"/>
    </location>
</feature>
<evidence type="ECO:0000259" key="2">
    <source>
        <dbReference type="PROSITE" id="PS50076"/>
    </source>
</evidence>
<dbReference type="PANTHER" id="PTHR44144">
    <property type="entry name" value="DNAJ HOMOLOG SUBFAMILY C MEMBER 9"/>
    <property type="match status" value="1"/>
</dbReference>
<dbReference type="RefSeq" id="XP_014569189.1">
    <property type="nucleotide sequence ID" value="XM_014713703.1"/>
</dbReference>
<dbReference type="InterPro" id="IPR018253">
    <property type="entry name" value="DnaJ_domain_CS"/>
</dbReference>
<dbReference type="GO" id="GO:0005737">
    <property type="term" value="C:cytoplasm"/>
    <property type="evidence" value="ECO:0007669"/>
    <property type="project" value="TreeGrafter"/>
</dbReference>
<dbReference type="InterPro" id="IPR052594">
    <property type="entry name" value="J_domain-containing_protein"/>
</dbReference>
<evidence type="ECO:0000256" key="1">
    <source>
        <dbReference type="SAM" id="MobiDB-lite"/>
    </source>
</evidence>
<name>G7E634_MIXOS</name>
<dbReference type="InterPro" id="IPR001623">
    <property type="entry name" value="DnaJ_domain"/>
</dbReference>
<evidence type="ECO:0000313" key="4">
    <source>
        <dbReference type="Proteomes" id="UP000009131"/>
    </source>
</evidence>
<dbReference type="GO" id="GO:0005634">
    <property type="term" value="C:nucleus"/>
    <property type="evidence" value="ECO:0007669"/>
    <property type="project" value="TreeGrafter"/>
</dbReference>
<dbReference type="InParanoid" id="G7E634"/>
<dbReference type="PROSITE" id="PS00636">
    <property type="entry name" value="DNAJ_1"/>
    <property type="match status" value="1"/>
</dbReference>
<dbReference type="InterPro" id="IPR036869">
    <property type="entry name" value="J_dom_sf"/>
</dbReference>
<dbReference type="InterPro" id="IPR056453">
    <property type="entry name" value="HTH_DNAJC9"/>
</dbReference>
<feature type="domain" description="J" evidence="2">
    <location>
        <begin position="16"/>
        <end position="88"/>
    </location>
</feature>
<gene>
    <name evidence="3" type="primary">Mo04978</name>
    <name evidence="3" type="ORF">E5Q_04978</name>
</gene>
<dbReference type="Pfam" id="PF23302">
    <property type="entry name" value="HTH_DNAJC9"/>
    <property type="match status" value="1"/>
</dbReference>
<dbReference type="SMART" id="SM00271">
    <property type="entry name" value="DnaJ"/>
    <property type="match status" value="1"/>
</dbReference>
<dbReference type="Pfam" id="PF00226">
    <property type="entry name" value="DnaJ"/>
    <property type="match status" value="1"/>
</dbReference>
<evidence type="ECO:0000313" key="3">
    <source>
        <dbReference type="EMBL" id="GAA98294.1"/>
    </source>
</evidence>
<reference evidence="3 4" key="2">
    <citation type="journal article" date="2012" name="Open Biol.">
        <title>Characteristics of nucleosomes and linker DNA regions on the genome of the basidiomycete Mixia osmundae revealed by mono- and dinucleosome mapping.</title>
        <authorList>
            <person name="Nishida H."/>
            <person name="Kondo S."/>
            <person name="Matsumoto T."/>
            <person name="Suzuki Y."/>
            <person name="Yoshikawa H."/>
            <person name="Taylor T.D."/>
            <person name="Sugiyama J."/>
        </authorList>
    </citation>
    <scope>NUCLEOTIDE SEQUENCE [LARGE SCALE GENOMIC DNA]</scope>
    <source>
        <strain evidence="4">CBS 9802 / IAM 14324 / JCM 22182 / KY 12970</strain>
    </source>
</reference>
<dbReference type="FunCoup" id="G7E634">
    <property type="interactions" value="613"/>
</dbReference>
<dbReference type="CDD" id="cd06257">
    <property type="entry name" value="DnaJ"/>
    <property type="match status" value="1"/>
</dbReference>
<dbReference type="AlphaFoldDB" id="G7E634"/>
<dbReference type="PANTHER" id="PTHR44144:SF1">
    <property type="entry name" value="DNAJ HOMOLOG SUBFAMILY C MEMBER 9"/>
    <property type="match status" value="1"/>
</dbReference>
<reference evidence="3 4" key="1">
    <citation type="journal article" date="2011" name="J. Gen. Appl. Microbiol.">
        <title>Draft genome sequencing of the enigmatic basidiomycete Mixia osmundae.</title>
        <authorList>
            <person name="Nishida H."/>
            <person name="Nagatsuka Y."/>
            <person name="Sugiyama J."/>
        </authorList>
    </citation>
    <scope>NUCLEOTIDE SEQUENCE [LARGE SCALE GENOMIC DNA]</scope>
    <source>
        <strain evidence="4">CBS 9802 / IAM 14324 / JCM 22182 / KY 12970</strain>
    </source>
</reference>
<dbReference type="SUPFAM" id="SSF46565">
    <property type="entry name" value="Chaperone J-domain"/>
    <property type="match status" value="1"/>
</dbReference>
<dbReference type="Gene3D" id="1.10.287.110">
    <property type="entry name" value="DnaJ domain"/>
    <property type="match status" value="1"/>
</dbReference>
<accession>G7E634</accession>
<proteinExistence type="predicted"/>
<feature type="region of interest" description="Disordered" evidence="1">
    <location>
        <begin position="276"/>
        <end position="330"/>
    </location>
</feature>